<dbReference type="Proteomes" id="UP000275232">
    <property type="component" value="Unassembled WGS sequence"/>
</dbReference>
<proteinExistence type="predicted"/>
<dbReference type="AlphaFoldDB" id="A0A3N5DL94"/>
<keyword evidence="3" id="KW-1185">Reference proteome</keyword>
<dbReference type="GO" id="GO:0003677">
    <property type="term" value="F:DNA binding"/>
    <property type="evidence" value="ECO:0007669"/>
    <property type="project" value="UniProtKB-KW"/>
</dbReference>
<keyword evidence="2" id="KW-0238">DNA-binding</keyword>
<gene>
    <name evidence="2" type="ORF">EG799_13125</name>
</gene>
<dbReference type="EMBL" id="RPFZ01000001">
    <property type="protein sequence ID" value="RPF72462.1"/>
    <property type="molecule type" value="Genomic_DNA"/>
</dbReference>
<dbReference type="OrthoDB" id="7874861at2"/>
<evidence type="ECO:0000259" key="1">
    <source>
        <dbReference type="Pfam" id="PF12728"/>
    </source>
</evidence>
<evidence type="ECO:0000313" key="2">
    <source>
        <dbReference type="EMBL" id="RPF72462.1"/>
    </source>
</evidence>
<protein>
    <submittedName>
        <fullName evidence="2">DNA-binding protein</fullName>
    </submittedName>
</protein>
<dbReference type="Pfam" id="PF12728">
    <property type="entry name" value="HTH_17"/>
    <property type="match status" value="1"/>
</dbReference>
<name>A0A3N5DL94_9SPHN</name>
<comment type="caution">
    <text evidence="2">The sequence shown here is derived from an EMBL/GenBank/DDBJ whole genome shotgun (WGS) entry which is preliminary data.</text>
</comment>
<dbReference type="RefSeq" id="WP_123882107.1">
    <property type="nucleotide sequence ID" value="NZ_RPFZ01000001.1"/>
</dbReference>
<accession>A0A3N5DL94</accession>
<evidence type="ECO:0000313" key="3">
    <source>
        <dbReference type="Proteomes" id="UP000275232"/>
    </source>
</evidence>
<dbReference type="NCBIfam" id="TIGR01764">
    <property type="entry name" value="excise"/>
    <property type="match status" value="1"/>
</dbReference>
<dbReference type="InterPro" id="IPR041657">
    <property type="entry name" value="HTH_17"/>
</dbReference>
<feature type="domain" description="Helix-turn-helix" evidence="1">
    <location>
        <begin position="13"/>
        <end position="59"/>
    </location>
</feature>
<reference evidence="2 3" key="1">
    <citation type="submission" date="2018-11" db="EMBL/GenBank/DDBJ databases">
        <title>Erythrobacter spongiae sp. nov., isolated from a marine sponge.</title>
        <authorList>
            <person name="Zhuang L."/>
            <person name="Luo L."/>
        </authorList>
    </citation>
    <scope>NUCLEOTIDE SEQUENCE [LARGE SCALE GENOMIC DNA]</scope>
    <source>
        <strain evidence="2 3">HN-E23</strain>
    </source>
</reference>
<sequence length="71" mass="7814">MSGQQFVEPICVRVNDAARMIGIGRTKLYELIASGEIETLKIGRATRVTTASLHAFARRYSQSEIGEARMG</sequence>
<organism evidence="2 3">
    <name type="scientific">Aurantiacibacter spongiae</name>
    <dbReference type="NCBI Taxonomy" id="2488860"/>
    <lineage>
        <taxon>Bacteria</taxon>
        <taxon>Pseudomonadati</taxon>
        <taxon>Pseudomonadota</taxon>
        <taxon>Alphaproteobacteria</taxon>
        <taxon>Sphingomonadales</taxon>
        <taxon>Erythrobacteraceae</taxon>
        <taxon>Aurantiacibacter</taxon>
    </lineage>
</organism>
<dbReference type="InterPro" id="IPR010093">
    <property type="entry name" value="SinI_DNA-bd"/>
</dbReference>